<evidence type="ECO:0000313" key="1">
    <source>
        <dbReference type="EMBL" id="GAX19555.1"/>
    </source>
</evidence>
<comment type="caution">
    <text evidence="1">The sequence shown here is derived from an EMBL/GenBank/DDBJ whole genome shotgun (WGS) entry which is preliminary data.</text>
</comment>
<dbReference type="InParanoid" id="A0A1Z5JZU1"/>
<keyword evidence="2" id="KW-1185">Reference proteome</keyword>
<name>A0A1Z5JZU1_FISSO</name>
<dbReference type="Proteomes" id="UP000198406">
    <property type="component" value="Unassembled WGS sequence"/>
</dbReference>
<accession>A0A1Z5JZU1</accession>
<evidence type="ECO:0000313" key="2">
    <source>
        <dbReference type="Proteomes" id="UP000198406"/>
    </source>
</evidence>
<gene>
    <name evidence="1" type="ORF">FisN_19Hh133</name>
</gene>
<sequence>MEHYILVKQMLLMQIKDTCVAELMEQVGSSQRPTEILASIKASNRRDIHSSSRGHSESLCDMELSLDDSSSVSSDISLTSPGESLDVSYVRGYNYDLRDYTEAKRKHSLTIYVFSKNRRAGESLWFRIWHNECDDFRDVEETEIFDYTQRLIELDPSHCFYVKTIGCGGYEFIEIYESDLIDRALRNILERAKDRNNIFLPSIERLTRERLREEKREKRRERMQNKKGKRGFWGFGFLGLKNISA</sequence>
<proteinExistence type="predicted"/>
<organism evidence="1 2">
    <name type="scientific">Fistulifera solaris</name>
    <name type="common">Oleaginous diatom</name>
    <dbReference type="NCBI Taxonomy" id="1519565"/>
    <lineage>
        <taxon>Eukaryota</taxon>
        <taxon>Sar</taxon>
        <taxon>Stramenopiles</taxon>
        <taxon>Ochrophyta</taxon>
        <taxon>Bacillariophyta</taxon>
        <taxon>Bacillariophyceae</taxon>
        <taxon>Bacillariophycidae</taxon>
        <taxon>Naviculales</taxon>
        <taxon>Naviculaceae</taxon>
        <taxon>Fistulifera</taxon>
    </lineage>
</organism>
<protein>
    <submittedName>
        <fullName evidence="1">Uncharacterized protein</fullName>
    </submittedName>
</protein>
<dbReference type="EMBL" id="BDSP01000137">
    <property type="protein sequence ID" value="GAX19555.1"/>
    <property type="molecule type" value="Genomic_DNA"/>
</dbReference>
<reference evidence="1 2" key="1">
    <citation type="journal article" date="2015" name="Plant Cell">
        <title>Oil accumulation by the oleaginous diatom Fistulifera solaris as revealed by the genome and transcriptome.</title>
        <authorList>
            <person name="Tanaka T."/>
            <person name="Maeda Y."/>
            <person name="Veluchamy A."/>
            <person name="Tanaka M."/>
            <person name="Abida H."/>
            <person name="Marechal E."/>
            <person name="Bowler C."/>
            <person name="Muto M."/>
            <person name="Sunaga Y."/>
            <person name="Tanaka M."/>
            <person name="Yoshino T."/>
            <person name="Taniguchi T."/>
            <person name="Fukuda Y."/>
            <person name="Nemoto M."/>
            <person name="Matsumoto M."/>
            <person name="Wong P.S."/>
            <person name="Aburatani S."/>
            <person name="Fujibuchi W."/>
        </authorList>
    </citation>
    <scope>NUCLEOTIDE SEQUENCE [LARGE SCALE GENOMIC DNA]</scope>
    <source>
        <strain evidence="1 2">JPCC DA0580</strain>
    </source>
</reference>
<dbReference type="AlphaFoldDB" id="A0A1Z5JZU1"/>